<feature type="region of interest" description="Disordered" evidence="1">
    <location>
        <begin position="61"/>
        <end position="96"/>
    </location>
</feature>
<comment type="caution">
    <text evidence="2">The sequence shown here is derived from an EMBL/GenBank/DDBJ whole genome shotgun (WGS) entry which is preliminary data.</text>
</comment>
<sequence length="96" mass="11047">MAGERKADRKTVLARKQGRKLRAAEFRLLLYRIGRLNAWSEKVFFLFVGIKRNIHGERGRMVDGETETEPTRRGLGSKGMKVTGDNIEEEEEGEHM</sequence>
<dbReference type="AlphaFoldDB" id="A0A3S5FF65"/>
<gene>
    <name evidence="2" type="ORF">PXEA_LOCUS23223</name>
</gene>
<organism evidence="2 3">
    <name type="scientific">Protopolystoma xenopodis</name>
    <dbReference type="NCBI Taxonomy" id="117903"/>
    <lineage>
        <taxon>Eukaryota</taxon>
        <taxon>Metazoa</taxon>
        <taxon>Spiralia</taxon>
        <taxon>Lophotrochozoa</taxon>
        <taxon>Platyhelminthes</taxon>
        <taxon>Monogenea</taxon>
        <taxon>Polyopisthocotylea</taxon>
        <taxon>Polystomatidea</taxon>
        <taxon>Polystomatidae</taxon>
        <taxon>Protopolystoma</taxon>
    </lineage>
</organism>
<evidence type="ECO:0000256" key="1">
    <source>
        <dbReference type="SAM" id="MobiDB-lite"/>
    </source>
</evidence>
<evidence type="ECO:0000313" key="3">
    <source>
        <dbReference type="Proteomes" id="UP000784294"/>
    </source>
</evidence>
<reference evidence="2" key="1">
    <citation type="submission" date="2018-11" db="EMBL/GenBank/DDBJ databases">
        <authorList>
            <consortium name="Pathogen Informatics"/>
        </authorList>
    </citation>
    <scope>NUCLEOTIDE SEQUENCE</scope>
</reference>
<dbReference type="Proteomes" id="UP000784294">
    <property type="component" value="Unassembled WGS sequence"/>
</dbReference>
<proteinExistence type="predicted"/>
<protein>
    <submittedName>
        <fullName evidence="2">Uncharacterized protein</fullName>
    </submittedName>
</protein>
<evidence type="ECO:0000313" key="2">
    <source>
        <dbReference type="EMBL" id="VEL29783.1"/>
    </source>
</evidence>
<keyword evidence="3" id="KW-1185">Reference proteome</keyword>
<dbReference type="EMBL" id="CAAALY010106231">
    <property type="protein sequence ID" value="VEL29783.1"/>
    <property type="molecule type" value="Genomic_DNA"/>
</dbReference>
<accession>A0A3S5FF65</accession>
<feature type="compositionally biased region" description="Acidic residues" evidence="1">
    <location>
        <begin position="86"/>
        <end position="96"/>
    </location>
</feature>
<name>A0A3S5FF65_9PLAT</name>